<protein>
    <recommendedName>
        <fullName evidence="7">Arp2/3 complex 20 kDa</fullName>
    </recommendedName>
</protein>
<dbReference type="GO" id="GO:0005885">
    <property type="term" value="C:Arp2/3 protein complex"/>
    <property type="evidence" value="ECO:0007669"/>
    <property type="project" value="InterPro"/>
</dbReference>
<dbReference type="GO" id="GO:0030041">
    <property type="term" value="P:actin filament polymerization"/>
    <property type="evidence" value="ECO:0007669"/>
    <property type="project" value="InterPro"/>
</dbReference>
<name>A1DL55_NEOFI</name>
<evidence type="ECO:0000313" key="9">
    <source>
        <dbReference type="EMBL" id="EAW15526.1"/>
    </source>
</evidence>
<sequence>MSLLDRLLGEWRIINGIINGGDRGDSKEAWGGSYKQDKQRKQPHTTSPPKQPCGMSSAPEVDCLVHVLELGVGSSNSDVESPYLASPLWWAVPFQHLAKLILIIWQSQSLRPYLQCVRSSLTAALAISNFASQTSERHNVPEIEAQSSPELLLNPLTISRNENEKVLIEPSVNSVRVSIRIKQADEIEHILVHKFTRFLTQRAESFFILRRKPVKGYDISFLITNFHTEAMLKHKLVDFIIQFMEEVDKEISEMKLFLNARARFVAESFLTPFD</sequence>
<dbReference type="PANTHER" id="PTHR22629:SF0">
    <property type="entry name" value="ACTIN-RELATED PROTEIN 2_3 COMPLEX SUBUNIT 4"/>
    <property type="match status" value="1"/>
</dbReference>
<evidence type="ECO:0000256" key="1">
    <source>
        <dbReference type="ARBA" id="ARBA00004245"/>
    </source>
</evidence>
<reference evidence="10" key="1">
    <citation type="journal article" date="2008" name="PLoS Genet.">
        <title>Genomic islands in the pathogenic filamentous fungus Aspergillus fumigatus.</title>
        <authorList>
            <person name="Fedorova N.D."/>
            <person name="Khaldi N."/>
            <person name="Joardar V.S."/>
            <person name="Maiti R."/>
            <person name="Amedeo P."/>
            <person name="Anderson M.J."/>
            <person name="Crabtree J."/>
            <person name="Silva J.C."/>
            <person name="Badger J.H."/>
            <person name="Albarraq A."/>
            <person name="Angiuoli S."/>
            <person name="Bussey H."/>
            <person name="Bowyer P."/>
            <person name="Cotty P.J."/>
            <person name="Dyer P.S."/>
            <person name="Egan A."/>
            <person name="Galens K."/>
            <person name="Fraser-Liggett C.M."/>
            <person name="Haas B.J."/>
            <person name="Inman J.M."/>
            <person name="Kent R."/>
            <person name="Lemieux S."/>
            <person name="Malavazi I."/>
            <person name="Orvis J."/>
            <person name="Roemer T."/>
            <person name="Ronning C.M."/>
            <person name="Sundaram J.P."/>
            <person name="Sutton G."/>
            <person name="Turner G."/>
            <person name="Venter J.C."/>
            <person name="White O.R."/>
            <person name="Whitty B.R."/>
            <person name="Youngman P."/>
            <person name="Wolfe K.H."/>
            <person name="Goldman G.H."/>
            <person name="Wortman J.R."/>
            <person name="Jiang B."/>
            <person name="Denning D.W."/>
            <person name="Nierman W.C."/>
        </authorList>
    </citation>
    <scope>NUCLEOTIDE SEQUENCE [LARGE SCALE GENOMIC DNA]</scope>
    <source>
        <strain evidence="10">ATCC 1020 / DSM 3700 / CBS 544.65 / FGSC A1164 / JCM 1740 / NRRL 181 / WB 181</strain>
    </source>
</reference>
<keyword evidence="10" id="KW-1185">Reference proteome</keyword>
<dbReference type="SUPFAM" id="SSF69645">
    <property type="entry name" value="Arp2/3 complex subunits"/>
    <property type="match status" value="1"/>
</dbReference>
<dbReference type="GO" id="GO:0034314">
    <property type="term" value="P:Arp2/3 complex-mediated actin nucleation"/>
    <property type="evidence" value="ECO:0007669"/>
    <property type="project" value="InterPro"/>
</dbReference>
<evidence type="ECO:0000256" key="7">
    <source>
        <dbReference type="ARBA" id="ARBA00082270"/>
    </source>
</evidence>
<keyword evidence="4" id="KW-0009">Actin-binding</keyword>
<dbReference type="Proteomes" id="UP000006702">
    <property type="component" value="Unassembled WGS sequence"/>
</dbReference>
<dbReference type="VEuPathDB" id="FungiDB:NFIA_048630"/>
<organism evidence="9 10">
    <name type="scientific">Neosartorya fischeri (strain ATCC 1020 / DSM 3700 / CBS 544.65 / FGSC A1164 / JCM 1740 / NRRL 181 / WB 181)</name>
    <name type="common">Aspergillus fischerianus</name>
    <dbReference type="NCBI Taxonomy" id="331117"/>
    <lineage>
        <taxon>Eukaryota</taxon>
        <taxon>Fungi</taxon>
        <taxon>Dikarya</taxon>
        <taxon>Ascomycota</taxon>
        <taxon>Pezizomycotina</taxon>
        <taxon>Eurotiomycetes</taxon>
        <taxon>Eurotiomycetidae</taxon>
        <taxon>Eurotiales</taxon>
        <taxon>Aspergillaceae</taxon>
        <taxon>Aspergillus</taxon>
        <taxon>Aspergillus subgen. Fumigati</taxon>
    </lineage>
</organism>
<dbReference type="AlphaFoldDB" id="A1DL55"/>
<evidence type="ECO:0000313" key="10">
    <source>
        <dbReference type="Proteomes" id="UP000006702"/>
    </source>
</evidence>
<dbReference type="InterPro" id="IPR034666">
    <property type="entry name" value="ARPC2/4"/>
</dbReference>
<comment type="function">
    <text evidence="6">Functions as actin-binding component of the Arp2/3 complex which is involved in regulation of actin polymerization and together with an activating nucleation-promoting factor (NPF) mediates the formation of branched actin networks. Seems to contact the mother actin filament.</text>
</comment>
<dbReference type="Gene3D" id="3.30.1460.20">
    <property type="match status" value="1"/>
</dbReference>
<dbReference type="Pfam" id="PF05856">
    <property type="entry name" value="ARPC4"/>
    <property type="match status" value="1"/>
</dbReference>
<dbReference type="eggNOG" id="KOG1876">
    <property type="taxonomic scope" value="Eukaryota"/>
</dbReference>
<dbReference type="OrthoDB" id="336240at2759"/>
<evidence type="ECO:0000256" key="8">
    <source>
        <dbReference type="SAM" id="MobiDB-lite"/>
    </source>
</evidence>
<dbReference type="EMBL" id="DS027698">
    <property type="protein sequence ID" value="EAW15526.1"/>
    <property type="molecule type" value="Genomic_DNA"/>
</dbReference>
<accession>A1DL55</accession>
<evidence type="ECO:0000256" key="4">
    <source>
        <dbReference type="ARBA" id="ARBA00023203"/>
    </source>
</evidence>
<dbReference type="InterPro" id="IPR008384">
    <property type="entry name" value="ARPC4"/>
</dbReference>
<keyword evidence="5" id="KW-0206">Cytoskeleton</keyword>
<dbReference type="KEGG" id="nfi:NFIA_048630"/>
<feature type="region of interest" description="Disordered" evidence="8">
    <location>
        <begin position="25"/>
        <end position="57"/>
    </location>
</feature>
<evidence type="ECO:0000256" key="2">
    <source>
        <dbReference type="ARBA" id="ARBA00005919"/>
    </source>
</evidence>
<dbReference type="HOGENOM" id="CLU_1015970_0_0_1"/>
<dbReference type="GO" id="GO:0051015">
    <property type="term" value="F:actin filament binding"/>
    <property type="evidence" value="ECO:0007669"/>
    <property type="project" value="TreeGrafter"/>
</dbReference>
<comment type="similarity">
    <text evidence="2">Belongs to the ARPC4 family.</text>
</comment>
<dbReference type="STRING" id="331117.A1DL55"/>
<comment type="subcellular location">
    <subcellularLocation>
        <location evidence="1">Cytoplasm</location>
        <location evidence="1">Cytoskeleton</location>
    </subcellularLocation>
</comment>
<evidence type="ECO:0000256" key="3">
    <source>
        <dbReference type="ARBA" id="ARBA00022490"/>
    </source>
</evidence>
<dbReference type="GeneID" id="4583937"/>
<dbReference type="PANTHER" id="PTHR22629">
    <property type="entry name" value="ARP2/3 COMPLEX 20 KD SUBUNIT"/>
    <property type="match status" value="1"/>
</dbReference>
<dbReference type="FunFam" id="3.30.1460.20:FF:000001">
    <property type="entry name" value="Actin-related protein 2/3 complex subunit 4"/>
    <property type="match status" value="1"/>
</dbReference>
<gene>
    <name evidence="9" type="ORF">NFIA_048630</name>
</gene>
<proteinExistence type="inferred from homology"/>
<evidence type="ECO:0000256" key="6">
    <source>
        <dbReference type="ARBA" id="ARBA00054835"/>
    </source>
</evidence>
<evidence type="ECO:0000256" key="5">
    <source>
        <dbReference type="ARBA" id="ARBA00023212"/>
    </source>
</evidence>
<keyword evidence="3" id="KW-0963">Cytoplasm</keyword>
<dbReference type="RefSeq" id="XP_001257423.1">
    <property type="nucleotide sequence ID" value="XM_001257422.1"/>
</dbReference>